<sequence>MKIFTIGMILFIGLNLQAQTDKKIINQETYDLWKSIKNEHWSPDGQLITYEINPAKGDGYLFIQSTETLEKDSILKGKNAKIHYLNKYVVFNITPGYDTLRTLKLEKTKKEKMPKDTLGIFWIGKDSLMTIPKVKSYRLAAEGDWMAYLSETDERADCPTYKKWQIIKKRRKCEKEKTAGSTLHLLNPLTSSEIVIDKVMDYKFNKSGNFLIYSISQKGKSDSLTIMSLNLQNTKYDTLLKNQLEIKDLTFDEAGTQMVFLNTIDTNKIKTFQLRYFKLGDTTTTVIADTLFPGMNAGWSVSANQTPYFSNNGRTIYFGTNIQIEQEEEDTLLSNEKAKVDVWSWTDKKVQPQQLKELRYSKNSAFLTKINLDTKKIIHLTESEYDQININTKANASFALVRNDESQRLANSWEFPWPSDYFLLNLDNGDCNLMLNNQGYYPSLSPKSDYLVWYNGNDSVWYSTDTRTQTVKPLTNKLDDIFYSDNNGSPFNPYPEGNSGWVLKDGKEQIIIESENDLWLVDPSNHLKAVCITGNKGKQEQIKYSISSWDRDSAYIDLTRAFIKGVDKESKDEFVTNINHAIQGNKYLNGPHKFYYVVKAKKSDKVFYRKMTVSQYPDLFVTDLSFKDSKQLSHTNPQQQNYNWATVEQVQWKSYKGLELDGLLYKPEDFDSTKNYPMIVYFYEKYDDRLHNYYAPRPTASIVHPTEYASNGYLVFIPNILYTPGHPAKSAYDCILSGTDYLTDKYSWIDTNKLGLQGQSWGGYQTAQLVTMTDKYACGMAGAPVSNMFSAYGGIRWGSGMSRAFQYERTQSRIGCTIWECPELYIENSPIFGLPNVHTPLLIMHNDKDGAVPWYQGIEMFMGLRRLEKPVWLLNYNGDGHNLMQNANREDLSKRMMQFFDFYLKGEAMPLWMKNGVPALEKGNPSNLELEKLELD</sequence>
<comment type="caution">
    <text evidence="2">The sequence shown here is derived from an EMBL/GenBank/DDBJ whole genome shotgun (WGS) entry which is preliminary data.</text>
</comment>
<dbReference type="RefSeq" id="WP_111061743.1">
    <property type="nucleotide sequence ID" value="NZ_JBHUCU010000007.1"/>
</dbReference>
<dbReference type="InterPro" id="IPR029058">
    <property type="entry name" value="AB_hydrolase_fold"/>
</dbReference>
<dbReference type="GO" id="GO:0008236">
    <property type="term" value="F:serine-type peptidase activity"/>
    <property type="evidence" value="ECO:0007669"/>
    <property type="project" value="InterPro"/>
</dbReference>
<dbReference type="AlphaFoldDB" id="A0A2W1NT63"/>
<feature type="domain" description="Peptidase S9 prolyl oligopeptidase catalytic" evidence="1">
    <location>
        <begin position="735"/>
        <end position="905"/>
    </location>
</feature>
<reference evidence="2 3" key="1">
    <citation type="submission" date="2018-06" db="EMBL/GenBank/DDBJ databases">
        <title>The draft genome sequence of Crocinitomix sp. SM1701.</title>
        <authorList>
            <person name="Zhang X."/>
        </authorList>
    </citation>
    <scope>NUCLEOTIDE SEQUENCE [LARGE SCALE GENOMIC DNA]</scope>
    <source>
        <strain evidence="2 3">SM1701</strain>
    </source>
</reference>
<dbReference type="EMBL" id="QKSB01000001">
    <property type="protein sequence ID" value="PZE18842.1"/>
    <property type="molecule type" value="Genomic_DNA"/>
</dbReference>
<dbReference type="InterPro" id="IPR050278">
    <property type="entry name" value="Serine_Prot_S9B/DPPIV"/>
</dbReference>
<dbReference type="Gene3D" id="3.40.50.1820">
    <property type="entry name" value="alpha/beta hydrolase"/>
    <property type="match status" value="1"/>
</dbReference>
<evidence type="ECO:0000259" key="1">
    <source>
        <dbReference type="Pfam" id="PF00326"/>
    </source>
</evidence>
<evidence type="ECO:0000313" key="2">
    <source>
        <dbReference type="EMBL" id="PZE18842.1"/>
    </source>
</evidence>
<accession>A0A2W1NT63</accession>
<keyword evidence="3" id="KW-1185">Reference proteome</keyword>
<organism evidence="2 3">
    <name type="scientific">Putridiphycobacter roseus</name>
    <dbReference type="NCBI Taxonomy" id="2219161"/>
    <lineage>
        <taxon>Bacteria</taxon>
        <taxon>Pseudomonadati</taxon>
        <taxon>Bacteroidota</taxon>
        <taxon>Flavobacteriia</taxon>
        <taxon>Flavobacteriales</taxon>
        <taxon>Crocinitomicaceae</taxon>
        <taxon>Putridiphycobacter</taxon>
    </lineage>
</organism>
<evidence type="ECO:0000313" key="3">
    <source>
        <dbReference type="Proteomes" id="UP000249248"/>
    </source>
</evidence>
<dbReference type="InterPro" id="IPR001375">
    <property type="entry name" value="Peptidase_S9_cat"/>
</dbReference>
<dbReference type="SUPFAM" id="SSF53474">
    <property type="entry name" value="alpha/beta-Hydrolases"/>
    <property type="match status" value="1"/>
</dbReference>
<proteinExistence type="predicted"/>
<name>A0A2W1NT63_9FLAO</name>
<dbReference type="OrthoDB" id="9812921at2"/>
<dbReference type="GO" id="GO:0006508">
    <property type="term" value="P:proteolysis"/>
    <property type="evidence" value="ECO:0007669"/>
    <property type="project" value="InterPro"/>
</dbReference>
<dbReference type="PANTHER" id="PTHR11731">
    <property type="entry name" value="PROTEASE FAMILY S9B,C DIPEPTIDYL-PEPTIDASE IV-RELATED"/>
    <property type="match status" value="1"/>
</dbReference>
<dbReference type="Pfam" id="PF00326">
    <property type="entry name" value="Peptidase_S9"/>
    <property type="match status" value="1"/>
</dbReference>
<dbReference type="Proteomes" id="UP000249248">
    <property type="component" value="Unassembled WGS sequence"/>
</dbReference>
<dbReference type="SUPFAM" id="SSF82171">
    <property type="entry name" value="DPP6 N-terminal domain-like"/>
    <property type="match status" value="1"/>
</dbReference>
<dbReference type="PANTHER" id="PTHR11731:SF193">
    <property type="entry name" value="DIPEPTIDYL PEPTIDASE 9"/>
    <property type="match status" value="1"/>
</dbReference>
<protein>
    <recommendedName>
        <fullName evidence="1">Peptidase S9 prolyl oligopeptidase catalytic domain-containing protein</fullName>
    </recommendedName>
</protein>
<dbReference type="GO" id="GO:0008239">
    <property type="term" value="F:dipeptidyl-peptidase activity"/>
    <property type="evidence" value="ECO:0007669"/>
    <property type="project" value="TreeGrafter"/>
</dbReference>
<gene>
    <name evidence="2" type="ORF">DNU06_03150</name>
</gene>